<evidence type="ECO:0000313" key="2">
    <source>
        <dbReference type="Proteomes" id="UP000694888"/>
    </source>
</evidence>
<protein>
    <submittedName>
        <fullName evidence="3">Uncharacterized protein LOC101849787 isoform X1</fullName>
    </submittedName>
</protein>
<keyword evidence="2" id="KW-1185">Reference proteome</keyword>
<name>A0ABM0JZD9_APLCA</name>
<dbReference type="RefSeq" id="XP_005105118.2">
    <property type="nucleotide sequence ID" value="XM_005105061.3"/>
</dbReference>
<accession>A0ABM0JZD9</accession>
<dbReference type="Proteomes" id="UP000694888">
    <property type="component" value="Unplaced"/>
</dbReference>
<proteinExistence type="predicted"/>
<organism evidence="2 3">
    <name type="scientific">Aplysia californica</name>
    <name type="common">California sea hare</name>
    <dbReference type="NCBI Taxonomy" id="6500"/>
    <lineage>
        <taxon>Eukaryota</taxon>
        <taxon>Metazoa</taxon>
        <taxon>Spiralia</taxon>
        <taxon>Lophotrochozoa</taxon>
        <taxon>Mollusca</taxon>
        <taxon>Gastropoda</taxon>
        <taxon>Heterobranchia</taxon>
        <taxon>Euthyneura</taxon>
        <taxon>Tectipleura</taxon>
        <taxon>Aplysiida</taxon>
        <taxon>Aplysioidea</taxon>
        <taxon>Aplysiidae</taxon>
        <taxon>Aplysia</taxon>
    </lineage>
</organism>
<reference evidence="3" key="1">
    <citation type="submission" date="2025-08" db="UniProtKB">
        <authorList>
            <consortium name="RefSeq"/>
        </authorList>
    </citation>
    <scope>IDENTIFICATION</scope>
</reference>
<dbReference type="GeneID" id="101849787"/>
<sequence>MSLCPEINVDSSECTTELDANIVEGWLNVWEIDHELENHVFGAGRYPTPRWEPHFCVLTSDASKIEFLKSEQERVEDEKTEVSCGCTRVRLDGGREHFERRWGYKTLAVLREDTQGGGGSPLPGAQEEGKAEGGSTEEKEEVVVVEVVVEDVDEGEKDAAASSDADSASAESFFRARTNLDCHDALPGESTCV</sequence>
<gene>
    <name evidence="3" type="primary">LOC101849787</name>
</gene>
<feature type="region of interest" description="Disordered" evidence="1">
    <location>
        <begin position="112"/>
        <end position="142"/>
    </location>
</feature>
<evidence type="ECO:0000313" key="3">
    <source>
        <dbReference type="RefSeq" id="XP_005105118.2"/>
    </source>
</evidence>
<evidence type="ECO:0000256" key="1">
    <source>
        <dbReference type="SAM" id="MobiDB-lite"/>
    </source>
</evidence>